<evidence type="ECO:0000313" key="2">
    <source>
        <dbReference type="EMBL" id="KJF39756.1"/>
    </source>
</evidence>
<dbReference type="Pfam" id="PF01546">
    <property type="entry name" value="Peptidase_M20"/>
    <property type="match status" value="1"/>
</dbReference>
<dbReference type="GeneID" id="42856953"/>
<dbReference type="InterPro" id="IPR011650">
    <property type="entry name" value="Peptidase_M20_dimer"/>
</dbReference>
<evidence type="ECO:0000313" key="3">
    <source>
        <dbReference type="Proteomes" id="UP000032483"/>
    </source>
</evidence>
<dbReference type="RefSeq" id="WP_050005449.1">
    <property type="nucleotide sequence ID" value="NZ_CAOJUJ010000016.1"/>
</dbReference>
<keyword evidence="3" id="KW-1185">Reference proteome</keyword>
<dbReference type="Gene3D" id="3.30.70.360">
    <property type="match status" value="1"/>
</dbReference>
<dbReference type="SUPFAM" id="SSF55031">
    <property type="entry name" value="Bacterial exopeptidase dimerisation domain"/>
    <property type="match status" value="1"/>
</dbReference>
<dbReference type="InterPro" id="IPR036264">
    <property type="entry name" value="Bact_exopeptidase_dim_dom"/>
</dbReference>
<dbReference type="GO" id="GO:0046657">
    <property type="term" value="P:folic acid catabolic process"/>
    <property type="evidence" value="ECO:0007669"/>
    <property type="project" value="TreeGrafter"/>
</dbReference>
<dbReference type="GO" id="GO:0071713">
    <property type="term" value="F:para-aminobenzoyl-glutamate hydrolase activity"/>
    <property type="evidence" value="ECO:0007669"/>
    <property type="project" value="TreeGrafter"/>
</dbReference>
<sequence length="433" mass="44662">MDAVEQKILAAVDAQRETLLAFAQDIGAHAEPGFFETRTAARVAELLRGCGLSPQTGLARTGVKAVLQGGTPGPCAAVIGELDGILCPAHPAANPENGVAHACGHNAQLTALVGAALALSAPGVAEALSGSVAFFAVPAEEYVPIGTRQALQKQGVEFCCGKSELLRTGGFDGVDLALTTHVHMIPCESDLLLGNVACNGFTSKTVVFHGKAAHAATAPHAGVNALNAAALALNAVGLLRETFRECDTVRIHTNIREGGAALNVVPETVVMEAMVRAATLEALDDAARKFDRACTHAAEALGAHAEILTYQGYMPVRPAPADPALLAAAAALPGLSAQCAEPGMQNIASTDVGDLSQVIPVVNFTHGGTAGALHSADFAVTDVDKAYIAPAKMMALTAYHLLKDGAVLARRTMDGFTPVFTRESYIETVRRQG</sequence>
<dbReference type="Proteomes" id="UP000032483">
    <property type="component" value="Unassembled WGS sequence"/>
</dbReference>
<accession>A0A0D8IZQ6</accession>
<evidence type="ECO:0000259" key="1">
    <source>
        <dbReference type="Pfam" id="PF07687"/>
    </source>
</evidence>
<dbReference type="GO" id="GO:0016805">
    <property type="term" value="F:dipeptidase activity"/>
    <property type="evidence" value="ECO:0007669"/>
    <property type="project" value="TreeGrafter"/>
</dbReference>
<comment type="caution">
    <text evidence="2">The sequence shown here is derived from an EMBL/GenBank/DDBJ whole genome shotgun (WGS) entry which is preliminary data.</text>
</comment>
<protein>
    <recommendedName>
        <fullName evidence="1">Peptidase M20 dimerisation domain-containing protein</fullName>
    </recommendedName>
</protein>
<dbReference type="PANTHER" id="PTHR30575:SF3">
    <property type="entry name" value="PEPTIDASE M20 DIMERISATION DOMAIN-CONTAINING PROTEIN"/>
    <property type="match status" value="1"/>
</dbReference>
<dbReference type="InterPro" id="IPR002933">
    <property type="entry name" value="Peptidase_M20"/>
</dbReference>
<dbReference type="InterPro" id="IPR052030">
    <property type="entry name" value="Peptidase_M20/M20A_hydrolases"/>
</dbReference>
<dbReference type="Gene3D" id="3.40.630.10">
    <property type="entry name" value="Zn peptidases"/>
    <property type="match status" value="1"/>
</dbReference>
<dbReference type="AlphaFoldDB" id="A0A0D8IZQ6"/>
<dbReference type="InterPro" id="IPR017439">
    <property type="entry name" value="Amidohydrolase"/>
</dbReference>
<name>A0A0D8IZQ6_9FIRM</name>
<organism evidence="2 3">
    <name type="scientific">Ruthenibacterium lactatiformans</name>
    <dbReference type="NCBI Taxonomy" id="1550024"/>
    <lineage>
        <taxon>Bacteria</taxon>
        <taxon>Bacillati</taxon>
        <taxon>Bacillota</taxon>
        <taxon>Clostridia</taxon>
        <taxon>Eubacteriales</taxon>
        <taxon>Oscillospiraceae</taxon>
        <taxon>Ruthenibacterium</taxon>
    </lineage>
</organism>
<dbReference type="EMBL" id="JXXK01000013">
    <property type="protein sequence ID" value="KJF39756.1"/>
    <property type="molecule type" value="Genomic_DNA"/>
</dbReference>
<dbReference type="NCBIfam" id="TIGR01891">
    <property type="entry name" value="amidohydrolases"/>
    <property type="match status" value="1"/>
</dbReference>
<proteinExistence type="predicted"/>
<feature type="domain" description="Peptidase M20 dimerisation" evidence="1">
    <location>
        <begin position="200"/>
        <end position="298"/>
    </location>
</feature>
<dbReference type="Pfam" id="PF07687">
    <property type="entry name" value="M20_dimer"/>
    <property type="match status" value="1"/>
</dbReference>
<gene>
    <name evidence="2" type="ORF">TQ39_10200</name>
</gene>
<reference evidence="2" key="1">
    <citation type="submission" date="2015-02" db="EMBL/GenBank/DDBJ databases">
        <title>A novel member of the family Ruminococcaceae isolated from human feces.</title>
        <authorList>
            <person name="Shkoporov A.N."/>
            <person name="Chaplin A.V."/>
            <person name="Motuzova O.V."/>
            <person name="Kafarskaia L.I."/>
            <person name="Khokhlova E.V."/>
            <person name="Efimov B.A."/>
        </authorList>
    </citation>
    <scope>NUCLEOTIDE SEQUENCE [LARGE SCALE GENOMIC DNA]</scope>
    <source>
        <strain evidence="2">585-1</strain>
    </source>
</reference>
<dbReference type="SUPFAM" id="SSF53187">
    <property type="entry name" value="Zn-dependent exopeptidases"/>
    <property type="match status" value="1"/>
</dbReference>
<dbReference type="GO" id="GO:0005737">
    <property type="term" value="C:cytoplasm"/>
    <property type="evidence" value="ECO:0007669"/>
    <property type="project" value="TreeGrafter"/>
</dbReference>
<dbReference type="PANTHER" id="PTHR30575">
    <property type="entry name" value="PEPTIDASE M20"/>
    <property type="match status" value="1"/>
</dbReference>